<comment type="caution">
    <text evidence="3">The sequence shown here is derived from an EMBL/GenBank/DDBJ whole genome shotgun (WGS) entry which is preliminary data.</text>
</comment>
<dbReference type="Gene3D" id="2.60.120.590">
    <property type="entry name" value="Alpha-ketoglutarate-dependent dioxygenase AlkB-like"/>
    <property type="match status" value="1"/>
</dbReference>
<proteinExistence type="predicted"/>
<dbReference type="SUPFAM" id="SSF48371">
    <property type="entry name" value="ARM repeat"/>
    <property type="match status" value="1"/>
</dbReference>
<evidence type="ECO:0000313" key="4">
    <source>
        <dbReference type="Proteomes" id="UP001178507"/>
    </source>
</evidence>
<dbReference type="InterPro" id="IPR037151">
    <property type="entry name" value="AlkB-like_sf"/>
</dbReference>
<feature type="region of interest" description="Disordered" evidence="1">
    <location>
        <begin position="961"/>
        <end position="996"/>
    </location>
</feature>
<dbReference type="PANTHER" id="PTHR34123">
    <property type="entry name" value="OS04G0578200 PROTEIN"/>
    <property type="match status" value="1"/>
</dbReference>
<dbReference type="InterPro" id="IPR016024">
    <property type="entry name" value="ARM-type_fold"/>
</dbReference>
<evidence type="ECO:0000259" key="2">
    <source>
        <dbReference type="PROSITE" id="PS51471"/>
    </source>
</evidence>
<feature type="compositionally biased region" description="Basic and acidic residues" evidence="1">
    <location>
        <begin position="1633"/>
        <end position="1645"/>
    </location>
</feature>
<dbReference type="PANTHER" id="PTHR34123:SF1">
    <property type="entry name" value="OS04G0578200 PROTEIN"/>
    <property type="match status" value="1"/>
</dbReference>
<feature type="domain" description="Fe2OG dioxygenase" evidence="2">
    <location>
        <begin position="247"/>
        <end position="344"/>
    </location>
</feature>
<feature type="region of interest" description="Disordered" evidence="1">
    <location>
        <begin position="361"/>
        <end position="395"/>
    </location>
</feature>
<sequence>MALRIFVRDARKEPSARRLAAVPPGISVAKLSAKLSAQEARLCIDGFTLGSWEMACQLLRDGDVVDLKAADSNPFSMQDVRPAVKEPRGSAAKARLGFLTPKLRQALFKAEPASKAAAEVPEEAEEPEEPWEQSREEVGLRLLGERRPWQPVLQDEARRSFAFHRAQALTVADAERLLQNAQEEVQWQQPKGTWGLIPRKTSWMTTAPCCCRYGYGGLRMEPEPMPPWVLEAMELCMPLCGLSKEEWPNSCNLNLYEDGEHSVGWHSDDEALFQGKFQDCRIISLSLGAPRIFELKTRGETHRLQLRSGDLCTMEGMLQKHYQHRVPKDRSTAPRVNLTWRWIVWHERRCPLAPRGRVGQSAAKTFARPSASVPCRKRPAESQAQGPPGGKKRKRAVACSKEEVLAMRPEARARWLSEAFKSTSEGQLAVSEVLNVVLDPAFLAGAEDPAAGRLLRLLKGNRRQLDEEQAQRLEPLCEQCLALSQEVVNQHRIGMEGANDAAAPARARRNEGGGRRAKATGYRRTCERRDGETSVLCVLCAWETSGADVLMPLIARALQPDGIDFLEEGLDMLTFLAAFCSSPMPPGLWGPFPRLFQAVCGRSTASLPLPEVLENGWAPDFMTNILEVGLQYMARGPVEVILTGSWPEGNMTYAEMIFCMVKKVVHVEGIGAEKDAAAAVELGAGLFVYASPPAADAWLAPYLFEFWRRPQEAGWWDQLVWNAAETLGSARAALVGAEDAVEVGEAPRSVEELVERLRADYDRNYFLTGDVDAAVYTEDCEFADPFTSFRGRQRFVQNLKNLAGGFITNFKVKLLDFDSKPQAKAGAESGDVLVTSRLRVQLELALPWSPVLGWVWGVEHRCAQDDDRWQCFLHKESWEECLKVAAGLFGGQRFAMGRTAAQQGTRGSARRCSSRGSREAGLVTVTTDQRRWMEQEVATKHWSKLSKEEKKAFCEQAEVHADDATVPAGSAGKKRGADAEEAPAPAEPKKQKPAYQPLANVVAKTRARRVTALAEELLKHASANDAAETLAAAVKAVGATWPDFGAEAQQQIFRANGSQECANCSALLRGICGTPCFSSPNPPDGVRSARDHIDRVVRGIFPSLQAVQKQGYNIGRIRWDASGRDRMPERAPRGRKSKQDDEVQIARVRAALEEHSQGSSRLCFNRQAGEWMLVNTLTADKTHIFNQQDAVSANMSLSTMSRIMRKHLANYKPAWVESDWCIYCHDLDRKVMPQVKEAVAQHRQVLTGYMEHYFEAFDNYVTSASLSEKPGLSKLLDSYLFHRSANEHQKPVLTQLQTKPEAGHVTLLSDWKELVTLPIRARQTGEEFYAQARKEISVFGCVLSERKAPSSAEVVTTRILILSDILDHTSARACQCIALALRQRRGTEQVKTYHLVSDAGPHFRAYENLWFNCVVLPQKLKAQVITHFGVEKHMKSEADRLFGMLEQYLAKARTRRIDIIEMEDLRQKVQEHLLPAGANQVYSETVTQSQFEALVQKRQLQLTQRKQRSRLPNSETSDLRRAILVGFAQMLWYNPELFLRATEERNCSAQLLEAWMQKISLVKRRQHRKVTLLALLQLFRLGCAQALPASVSPGLPHLLRAIAIQSKALLQGAARKPQRAPRPEAANSDGEEDAGKLEEVLEKLRTASAAADGSEDGSESEESDSEDFEPSSMVDFQADFDSAPPLLLKKVSLRSVGQ</sequence>
<accession>A0AA36NEL3</accession>
<dbReference type="Gene3D" id="1.25.10.10">
    <property type="entry name" value="Leucine-rich Repeat Variant"/>
    <property type="match status" value="1"/>
</dbReference>
<evidence type="ECO:0000256" key="1">
    <source>
        <dbReference type="SAM" id="MobiDB-lite"/>
    </source>
</evidence>
<feature type="compositionally biased region" description="Acidic residues" evidence="1">
    <location>
        <begin position="120"/>
        <end position="131"/>
    </location>
</feature>
<dbReference type="SUPFAM" id="SSF51197">
    <property type="entry name" value="Clavaminate synthase-like"/>
    <property type="match status" value="1"/>
</dbReference>
<organism evidence="3 4">
    <name type="scientific">Effrenium voratum</name>
    <dbReference type="NCBI Taxonomy" id="2562239"/>
    <lineage>
        <taxon>Eukaryota</taxon>
        <taxon>Sar</taxon>
        <taxon>Alveolata</taxon>
        <taxon>Dinophyceae</taxon>
        <taxon>Suessiales</taxon>
        <taxon>Symbiodiniaceae</taxon>
        <taxon>Effrenium</taxon>
    </lineage>
</organism>
<dbReference type="Pfam" id="PF13532">
    <property type="entry name" value="2OG-FeII_Oxy_2"/>
    <property type="match status" value="1"/>
</dbReference>
<dbReference type="Proteomes" id="UP001178507">
    <property type="component" value="Unassembled WGS sequence"/>
</dbReference>
<feature type="region of interest" description="Disordered" evidence="1">
    <location>
        <begin position="115"/>
        <end position="134"/>
    </location>
</feature>
<gene>
    <name evidence="3" type="ORF">EVOR1521_LOCUS30753</name>
</gene>
<feature type="compositionally biased region" description="Acidic residues" evidence="1">
    <location>
        <begin position="1653"/>
        <end position="1669"/>
    </location>
</feature>
<dbReference type="Pfam" id="PF10184">
    <property type="entry name" value="DUF2358"/>
    <property type="match status" value="1"/>
</dbReference>
<dbReference type="PROSITE" id="PS51471">
    <property type="entry name" value="FE2OG_OXY"/>
    <property type="match status" value="1"/>
</dbReference>
<evidence type="ECO:0000313" key="3">
    <source>
        <dbReference type="EMBL" id="CAJ1409730.1"/>
    </source>
</evidence>
<protein>
    <recommendedName>
        <fullName evidence="2">Fe2OG dioxygenase domain-containing protein</fullName>
    </recommendedName>
</protein>
<dbReference type="InterPro" id="IPR018790">
    <property type="entry name" value="DUF2358"/>
</dbReference>
<reference evidence="3" key="1">
    <citation type="submission" date="2023-08" db="EMBL/GenBank/DDBJ databases">
        <authorList>
            <person name="Chen Y."/>
            <person name="Shah S."/>
            <person name="Dougan E. K."/>
            <person name="Thang M."/>
            <person name="Chan C."/>
        </authorList>
    </citation>
    <scope>NUCLEOTIDE SEQUENCE</scope>
</reference>
<feature type="region of interest" description="Disordered" evidence="1">
    <location>
        <begin position="1613"/>
        <end position="1676"/>
    </location>
</feature>
<dbReference type="EMBL" id="CAUJNA010003783">
    <property type="protein sequence ID" value="CAJ1409730.1"/>
    <property type="molecule type" value="Genomic_DNA"/>
</dbReference>
<dbReference type="InterPro" id="IPR011989">
    <property type="entry name" value="ARM-like"/>
</dbReference>
<keyword evidence="4" id="KW-1185">Reference proteome</keyword>
<dbReference type="InterPro" id="IPR005123">
    <property type="entry name" value="Oxoglu/Fe-dep_dioxygenase_dom"/>
</dbReference>
<dbReference type="InterPro" id="IPR027450">
    <property type="entry name" value="AlkB-like"/>
</dbReference>
<name>A0AA36NEL3_9DINO</name>